<evidence type="ECO:0000313" key="2">
    <source>
        <dbReference type="EMBL" id="EJD32993.1"/>
    </source>
</evidence>
<evidence type="ECO:0000256" key="1">
    <source>
        <dbReference type="SAM" id="MobiDB-lite"/>
    </source>
</evidence>
<reference evidence="3" key="1">
    <citation type="journal article" date="2012" name="Science">
        <title>The Paleozoic origin of enzymatic lignin decomposition reconstructed from 31 fungal genomes.</title>
        <authorList>
            <person name="Floudas D."/>
            <person name="Binder M."/>
            <person name="Riley R."/>
            <person name="Barry K."/>
            <person name="Blanchette R.A."/>
            <person name="Henrissat B."/>
            <person name="Martinez A.T."/>
            <person name="Otillar R."/>
            <person name="Spatafora J.W."/>
            <person name="Yadav J.S."/>
            <person name="Aerts A."/>
            <person name="Benoit I."/>
            <person name="Boyd A."/>
            <person name="Carlson A."/>
            <person name="Copeland A."/>
            <person name="Coutinho P.M."/>
            <person name="de Vries R.P."/>
            <person name="Ferreira P."/>
            <person name="Findley K."/>
            <person name="Foster B."/>
            <person name="Gaskell J."/>
            <person name="Glotzer D."/>
            <person name="Gorecki P."/>
            <person name="Heitman J."/>
            <person name="Hesse C."/>
            <person name="Hori C."/>
            <person name="Igarashi K."/>
            <person name="Jurgens J.A."/>
            <person name="Kallen N."/>
            <person name="Kersten P."/>
            <person name="Kohler A."/>
            <person name="Kuees U."/>
            <person name="Kumar T.K.A."/>
            <person name="Kuo A."/>
            <person name="LaButti K."/>
            <person name="Larrondo L.F."/>
            <person name="Lindquist E."/>
            <person name="Ling A."/>
            <person name="Lombard V."/>
            <person name="Lucas S."/>
            <person name="Lundell T."/>
            <person name="Martin R."/>
            <person name="McLaughlin D.J."/>
            <person name="Morgenstern I."/>
            <person name="Morin E."/>
            <person name="Murat C."/>
            <person name="Nagy L.G."/>
            <person name="Nolan M."/>
            <person name="Ohm R.A."/>
            <person name="Patyshakuliyeva A."/>
            <person name="Rokas A."/>
            <person name="Ruiz-Duenas F.J."/>
            <person name="Sabat G."/>
            <person name="Salamov A."/>
            <person name="Samejima M."/>
            <person name="Schmutz J."/>
            <person name="Slot J.C."/>
            <person name="St John F."/>
            <person name="Stenlid J."/>
            <person name="Sun H."/>
            <person name="Sun S."/>
            <person name="Syed K."/>
            <person name="Tsang A."/>
            <person name="Wiebenga A."/>
            <person name="Young D."/>
            <person name="Pisabarro A."/>
            <person name="Eastwood D.C."/>
            <person name="Martin F."/>
            <person name="Cullen D."/>
            <person name="Grigoriev I.V."/>
            <person name="Hibbett D.S."/>
        </authorList>
    </citation>
    <scope>NUCLEOTIDE SEQUENCE [LARGE SCALE GENOMIC DNA]</scope>
    <source>
        <strain evidence="3">TFB10046</strain>
    </source>
</reference>
<gene>
    <name evidence="2" type="ORF">AURDEDRAFT_177918</name>
</gene>
<accession>J0WL22</accession>
<proteinExistence type="predicted"/>
<dbReference type="InParanoid" id="J0WL22"/>
<dbReference type="KEGG" id="adl:AURDEDRAFT_177918"/>
<dbReference type="Proteomes" id="UP000006514">
    <property type="component" value="Unassembled WGS sequence"/>
</dbReference>
<evidence type="ECO:0000313" key="3">
    <source>
        <dbReference type="Proteomes" id="UP000006514"/>
    </source>
</evidence>
<protein>
    <submittedName>
        <fullName evidence="2">Uncharacterized protein</fullName>
    </submittedName>
</protein>
<name>J0WL22_AURST</name>
<dbReference type="AlphaFoldDB" id="J0WL22"/>
<sequence length="142" mass="15385">MTPSTAARITRSRSLGKLPAPTTAPKKRQPPRAAAEMPKLAVVESIPEGKCIVTLALTIKLRRPGLELLEAFNVNAKDKEALNVMLNALLEYLPDVLPSAEALREGKARRSSSTTCVPDSMLAALSDCPYCKAWPRCLCLLD</sequence>
<feature type="region of interest" description="Disordered" evidence="1">
    <location>
        <begin position="1"/>
        <end position="37"/>
    </location>
</feature>
<dbReference type="EMBL" id="JH688505">
    <property type="protein sequence ID" value="EJD32993.1"/>
    <property type="molecule type" value="Genomic_DNA"/>
</dbReference>
<organism evidence="2 3">
    <name type="scientific">Auricularia subglabra (strain TFB-10046 / SS5)</name>
    <name type="common">White-rot fungus</name>
    <name type="synonym">Auricularia delicata (strain TFB10046)</name>
    <dbReference type="NCBI Taxonomy" id="717982"/>
    <lineage>
        <taxon>Eukaryota</taxon>
        <taxon>Fungi</taxon>
        <taxon>Dikarya</taxon>
        <taxon>Basidiomycota</taxon>
        <taxon>Agaricomycotina</taxon>
        <taxon>Agaricomycetes</taxon>
        <taxon>Auriculariales</taxon>
        <taxon>Auriculariaceae</taxon>
        <taxon>Auricularia</taxon>
    </lineage>
</organism>
<keyword evidence="3" id="KW-1185">Reference proteome</keyword>